<organism evidence="14 15">
    <name type="scientific">Cryptosporangium phraense</name>
    <dbReference type="NCBI Taxonomy" id="2593070"/>
    <lineage>
        <taxon>Bacteria</taxon>
        <taxon>Bacillati</taxon>
        <taxon>Actinomycetota</taxon>
        <taxon>Actinomycetes</taxon>
        <taxon>Cryptosporangiales</taxon>
        <taxon>Cryptosporangiaceae</taxon>
        <taxon>Cryptosporangium</taxon>
    </lineage>
</organism>
<comment type="similarity">
    <text evidence="2 12">Belongs to the WhiB family.</text>
</comment>
<evidence type="ECO:0000256" key="11">
    <source>
        <dbReference type="ARBA" id="ARBA00023163"/>
    </source>
</evidence>
<dbReference type="GO" id="GO:0046872">
    <property type="term" value="F:metal ion binding"/>
    <property type="evidence" value="ECO:0007669"/>
    <property type="project" value="UniProtKB-KW"/>
</dbReference>
<dbReference type="InParanoid" id="A0A545B0Q8"/>
<evidence type="ECO:0000256" key="12">
    <source>
        <dbReference type="HAMAP-Rule" id="MF_01479"/>
    </source>
</evidence>
<name>A0A545B0Q8_9ACTN</name>
<evidence type="ECO:0000313" key="14">
    <source>
        <dbReference type="EMBL" id="TQS46415.1"/>
    </source>
</evidence>
<keyword evidence="3 12" id="KW-0004">4Fe-4S</keyword>
<dbReference type="HAMAP" id="MF_01479">
    <property type="entry name" value="WhiB"/>
    <property type="match status" value="1"/>
</dbReference>
<dbReference type="InterPro" id="IPR034768">
    <property type="entry name" value="4FE4S_WBL"/>
</dbReference>
<dbReference type="GO" id="GO:0045454">
    <property type="term" value="P:cell redox homeostasis"/>
    <property type="evidence" value="ECO:0007669"/>
    <property type="project" value="TreeGrafter"/>
</dbReference>
<evidence type="ECO:0000256" key="3">
    <source>
        <dbReference type="ARBA" id="ARBA00022485"/>
    </source>
</evidence>
<dbReference type="GO" id="GO:0035731">
    <property type="term" value="F:dinitrosyl-iron complex binding"/>
    <property type="evidence" value="ECO:0007669"/>
    <property type="project" value="UniProtKB-UniRule"/>
</dbReference>
<reference evidence="14 15" key="1">
    <citation type="submission" date="2019-07" db="EMBL/GenBank/DDBJ databases">
        <title>Cryptosporangium phraense sp. nov., isolated from plant litter.</title>
        <authorList>
            <person name="Suriyachadkun C."/>
        </authorList>
    </citation>
    <scope>NUCLEOTIDE SEQUENCE [LARGE SCALE GENOMIC DNA]</scope>
    <source>
        <strain evidence="14 15">A-T 5661</strain>
    </source>
</reference>
<comment type="PTM">
    <text evidence="12">The Fe-S cluster can be nitrosylated by nitric oxide (NO).</text>
</comment>
<dbReference type="RefSeq" id="WP_142702934.1">
    <property type="nucleotide sequence ID" value="NZ_VIRS01000002.1"/>
</dbReference>
<comment type="PTM">
    <text evidence="12">Upon Fe-S cluster removal intramolecular disulfide bonds are formed.</text>
</comment>
<dbReference type="PANTHER" id="PTHR38839">
    <property type="entry name" value="TRANSCRIPTIONAL REGULATOR WHID-RELATED"/>
    <property type="match status" value="1"/>
</dbReference>
<keyword evidence="6 12" id="KW-0408">Iron</keyword>
<evidence type="ECO:0000256" key="1">
    <source>
        <dbReference type="ARBA" id="ARBA00004496"/>
    </source>
</evidence>
<feature type="binding site" evidence="12">
    <location>
        <position position="53"/>
    </location>
    <ligand>
        <name>[4Fe-4S] cluster</name>
        <dbReference type="ChEBI" id="CHEBI:49883"/>
    </ligand>
</feature>
<comment type="function">
    <text evidence="12">Acts as a transcriptional regulator. Probably redox-responsive. The apo- but not holo-form probably binds DNA.</text>
</comment>
<feature type="binding site" evidence="12">
    <location>
        <position position="23"/>
    </location>
    <ligand>
        <name>[4Fe-4S] cluster</name>
        <dbReference type="ChEBI" id="CHEBI:49883"/>
    </ligand>
</feature>
<evidence type="ECO:0000259" key="13">
    <source>
        <dbReference type="PROSITE" id="PS51674"/>
    </source>
</evidence>
<proteinExistence type="inferred from homology"/>
<dbReference type="Proteomes" id="UP000317982">
    <property type="component" value="Unassembled WGS sequence"/>
</dbReference>
<keyword evidence="5 12" id="KW-0479">Metal-binding</keyword>
<comment type="cofactor">
    <cofactor evidence="12">
        <name>[4Fe-4S] cluster</name>
        <dbReference type="ChEBI" id="CHEBI:49883"/>
    </cofactor>
    <text evidence="12">Binds 1 [4Fe-4S] cluster per subunit. Following nitrosylation of the [4Fe-4S] cluster binds 1 [4Fe-8(NO)] cluster per subunit.</text>
</comment>
<sequence>MADVRRLPGPNTDVWDWQLEGSCRGLDSALFFHPDNERGPSRARRESAAKAICAGCPVVEPCRQHALAVREPYGVWGGLSEAERNQLLGTGRGDAIDPPVEAVETVKIVRTF</sequence>
<dbReference type="GO" id="GO:0005737">
    <property type="term" value="C:cytoplasm"/>
    <property type="evidence" value="ECO:0007669"/>
    <property type="project" value="UniProtKB-SubCell"/>
</dbReference>
<gene>
    <name evidence="12" type="primary">whiB</name>
    <name evidence="14" type="ORF">FL583_03210</name>
</gene>
<evidence type="ECO:0000256" key="8">
    <source>
        <dbReference type="ARBA" id="ARBA00023015"/>
    </source>
</evidence>
<dbReference type="GO" id="GO:0047134">
    <property type="term" value="F:protein-disulfide reductase [NAD(P)H] activity"/>
    <property type="evidence" value="ECO:0007669"/>
    <property type="project" value="TreeGrafter"/>
</dbReference>
<keyword evidence="9 12" id="KW-0238">DNA-binding</keyword>
<comment type="subcellular location">
    <subcellularLocation>
        <location evidence="1 12">Cytoplasm</location>
    </subcellularLocation>
</comment>
<dbReference type="PANTHER" id="PTHR38839:SF5">
    <property type="entry name" value="TRANSCRIPTIONAL REGULATOR WHID"/>
    <property type="match status" value="1"/>
</dbReference>
<evidence type="ECO:0000256" key="10">
    <source>
        <dbReference type="ARBA" id="ARBA00023157"/>
    </source>
</evidence>
<feature type="domain" description="4Fe-4S Wbl-type" evidence="13">
    <location>
        <begin position="22"/>
        <end position="86"/>
    </location>
</feature>
<evidence type="ECO:0000256" key="5">
    <source>
        <dbReference type="ARBA" id="ARBA00022723"/>
    </source>
</evidence>
<dbReference type="InterPro" id="IPR003482">
    <property type="entry name" value="Whib"/>
</dbReference>
<dbReference type="GO" id="GO:0051539">
    <property type="term" value="F:4 iron, 4 sulfur cluster binding"/>
    <property type="evidence" value="ECO:0007669"/>
    <property type="project" value="UniProtKB-UniRule"/>
</dbReference>
<feature type="binding site" evidence="12">
    <location>
        <position position="56"/>
    </location>
    <ligand>
        <name>[4Fe-4S] cluster</name>
        <dbReference type="ChEBI" id="CHEBI:49883"/>
    </ligand>
</feature>
<dbReference type="OrthoDB" id="4954884at2"/>
<keyword evidence="10 12" id="KW-1015">Disulfide bond</keyword>
<dbReference type="GO" id="GO:0003677">
    <property type="term" value="F:DNA binding"/>
    <property type="evidence" value="ECO:0007669"/>
    <property type="project" value="UniProtKB-UniRule"/>
</dbReference>
<accession>A0A545B0Q8</accession>
<evidence type="ECO:0000256" key="7">
    <source>
        <dbReference type="ARBA" id="ARBA00023014"/>
    </source>
</evidence>
<evidence type="ECO:0000256" key="6">
    <source>
        <dbReference type="ARBA" id="ARBA00023004"/>
    </source>
</evidence>
<dbReference type="GO" id="GO:0045892">
    <property type="term" value="P:negative regulation of DNA-templated transcription"/>
    <property type="evidence" value="ECO:0007669"/>
    <property type="project" value="TreeGrafter"/>
</dbReference>
<evidence type="ECO:0000256" key="2">
    <source>
        <dbReference type="ARBA" id="ARBA00006597"/>
    </source>
</evidence>
<dbReference type="EMBL" id="VIRS01000002">
    <property type="protein sequence ID" value="TQS46415.1"/>
    <property type="molecule type" value="Genomic_DNA"/>
</dbReference>
<protein>
    <recommendedName>
        <fullName evidence="12">Transcriptional regulator WhiB</fullName>
    </recommendedName>
</protein>
<keyword evidence="4 12" id="KW-0963">Cytoplasm</keyword>
<keyword evidence="11 12" id="KW-0804">Transcription</keyword>
<keyword evidence="15" id="KW-1185">Reference proteome</keyword>
<comment type="caution">
    <text evidence="14">The sequence shown here is derived from an EMBL/GenBank/DDBJ whole genome shotgun (WGS) entry which is preliminary data.</text>
</comment>
<evidence type="ECO:0000313" key="15">
    <source>
        <dbReference type="Proteomes" id="UP000317982"/>
    </source>
</evidence>
<dbReference type="PROSITE" id="PS51674">
    <property type="entry name" value="4FE4S_WBL"/>
    <property type="match status" value="1"/>
</dbReference>
<evidence type="ECO:0000256" key="4">
    <source>
        <dbReference type="ARBA" id="ARBA00022490"/>
    </source>
</evidence>
<keyword evidence="7 12" id="KW-0411">Iron-sulfur</keyword>
<evidence type="ECO:0000256" key="9">
    <source>
        <dbReference type="ARBA" id="ARBA00023125"/>
    </source>
</evidence>
<dbReference type="AlphaFoldDB" id="A0A545B0Q8"/>
<keyword evidence="8 12" id="KW-0805">Transcription regulation</keyword>
<dbReference type="Pfam" id="PF02467">
    <property type="entry name" value="Whib"/>
    <property type="match status" value="1"/>
</dbReference>
<feature type="binding site" evidence="12">
    <location>
        <position position="62"/>
    </location>
    <ligand>
        <name>[4Fe-4S] cluster</name>
        <dbReference type="ChEBI" id="CHEBI:49883"/>
    </ligand>
</feature>